<reference evidence="3" key="2">
    <citation type="submission" date="2020-05" db="UniProtKB">
        <authorList>
            <consortium name="EnsemblMetazoa"/>
        </authorList>
    </citation>
    <scope>IDENTIFICATION</scope>
</reference>
<dbReference type="OrthoDB" id="7742252at2759"/>
<dbReference type="EMBL" id="ATLV01027100">
    <property type="status" value="NOT_ANNOTATED_CDS"/>
    <property type="molecule type" value="Genomic_DNA"/>
</dbReference>
<organism evidence="2">
    <name type="scientific">Anopheles sinensis</name>
    <name type="common">Mosquito</name>
    <dbReference type="NCBI Taxonomy" id="74873"/>
    <lineage>
        <taxon>Eukaryota</taxon>
        <taxon>Metazoa</taxon>
        <taxon>Ecdysozoa</taxon>
        <taxon>Arthropoda</taxon>
        <taxon>Hexapoda</taxon>
        <taxon>Insecta</taxon>
        <taxon>Pterygota</taxon>
        <taxon>Neoptera</taxon>
        <taxon>Endopterygota</taxon>
        <taxon>Diptera</taxon>
        <taxon>Nematocera</taxon>
        <taxon>Culicoidea</taxon>
        <taxon>Culicidae</taxon>
        <taxon>Anophelinae</taxon>
        <taxon>Anopheles</taxon>
    </lineage>
</organism>
<evidence type="ECO:0000313" key="2">
    <source>
        <dbReference type="EMBL" id="KFB53919.1"/>
    </source>
</evidence>
<dbReference type="EnsemblMetazoa" id="ASIC022161-RA">
    <property type="protein sequence ID" value="ASIC022161-PA"/>
    <property type="gene ID" value="ASIC022161"/>
</dbReference>
<keyword evidence="4" id="KW-1185">Reference proteome</keyword>
<dbReference type="VEuPathDB" id="VectorBase:ASIC022161"/>
<reference evidence="2 4" key="1">
    <citation type="journal article" date="2014" name="BMC Genomics">
        <title>Genome sequence of Anopheles sinensis provides insight into genetics basis of mosquito competence for malaria parasites.</title>
        <authorList>
            <person name="Zhou D."/>
            <person name="Zhang D."/>
            <person name="Ding G."/>
            <person name="Shi L."/>
            <person name="Hou Q."/>
            <person name="Ye Y."/>
            <person name="Xu Y."/>
            <person name="Zhou H."/>
            <person name="Xiong C."/>
            <person name="Li S."/>
            <person name="Yu J."/>
            <person name="Hong S."/>
            <person name="Yu X."/>
            <person name="Zou P."/>
            <person name="Chen C."/>
            <person name="Chang X."/>
            <person name="Wang W."/>
            <person name="Lv Y."/>
            <person name="Sun Y."/>
            <person name="Ma L."/>
            <person name="Shen B."/>
            <person name="Zhu C."/>
        </authorList>
    </citation>
    <scope>NUCLEOTIDE SEQUENCE [LARGE SCALE GENOMIC DNA]</scope>
</reference>
<sequence length="218" mass="24342">MSDTGVSKKRKVQGDCSRVDSDSASDGEPSSSKRPESTAPTTHGLKSFLHGITYQLKITTLILCEAAEQHKKENGFKFSISCEDPEGGKFDDIGFKYGDGRRLFVQAKHAMVRTDITWGDLTSSDQQAPFAIGKYFASFLDNQWDTSTTLPEFVLLTNNGLSDDVIQCMKSYSFEDVCVKSIFKSLGSTLYKFDFEILKDKYPNILECLNEFSDIDVT</sequence>
<dbReference type="Proteomes" id="UP000030765">
    <property type="component" value="Unassembled WGS sequence"/>
</dbReference>
<dbReference type="VEuPathDB" id="VectorBase:ASIS009518"/>
<evidence type="ECO:0000313" key="4">
    <source>
        <dbReference type="Proteomes" id="UP000030765"/>
    </source>
</evidence>
<accession>A0A084WUM5</accession>
<feature type="region of interest" description="Disordered" evidence="1">
    <location>
        <begin position="1"/>
        <end position="42"/>
    </location>
</feature>
<gene>
    <name evidence="2" type="ORF">ZHAS_00022161</name>
</gene>
<dbReference type="AlphaFoldDB" id="A0A084WUM5"/>
<proteinExistence type="predicted"/>
<evidence type="ECO:0000256" key="1">
    <source>
        <dbReference type="SAM" id="MobiDB-lite"/>
    </source>
</evidence>
<evidence type="ECO:0000313" key="3">
    <source>
        <dbReference type="EnsemblMetazoa" id="ASIC022161-PA"/>
    </source>
</evidence>
<name>A0A084WUM5_ANOSI</name>
<protein>
    <submittedName>
        <fullName evidence="2 3">Uncharacterized protein</fullName>
    </submittedName>
</protein>
<dbReference type="EMBL" id="KE525423">
    <property type="protein sequence ID" value="KFB53919.1"/>
    <property type="molecule type" value="Genomic_DNA"/>
</dbReference>